<dbReference type="HOGENOM" id="CLU_668621_0_0_0"/>
<dbReference type="PROSITE" id="PS51257">
    <property type="entry name" value="PROKAR_LIPOPROTEIN"/>
    <property type="match status" value="1"/>
</dbReference>
<evidence type="ECO:0000256" key="3">
    <source>
        <dbReference type="ARBA" id="ARBA00022729"/>
    </source>
</evidence>
<evidence type="ECO:0000313" key="7">
    <source>
        <dbReference type="EMBL" id="AHG89370.1"/>
    </source>
</evidence>
<evidence type="ECO:0000256" key="5">
    <source>
        <dbReference type="ARBA" id="ARBA00023237"/>
    </source>
</evidence>
<dbReference type="SUPFAM" id="SSF48452">
    <property type="entry name" value="TPR-like"/>
    <property type="match status" value="1"/>
</dbReference>
<keyword evidence="5" id="KW-0998">Cell outer membrane</keyword>
<dbReference type="GO" id="GO:0009279">
    <property type="term" value="C:cell outer membrane"/>
    <property type="evidence" value="ECO:0007669"/>
    <property type="project" value="UniProtKB-SubCell"/>
</dbReference>
<dbReference type="eggNOG" id="ENOG5032151">
    <property type="taxonomic scope" value="Bacteria"/>
</dbReference>
<evidence type="ECO:0000256" key="4">
    <source>
        <dbReference type="ARBA" id="ARBA00023136"/>
    </source>
</evidence>
<dbReference type="Pfam" id="PF07980">
    <property type="entry name" value="SusD_RagB"/>
    <property type="match status" value="1"/>
</dbReference>
<comment type="subcellular location">
    <subcellularLocation>
        <location evidence="1">Cell outer membrane</location>
    </subcellularLocation>
</comment>
<dbReference type="Gene3D" id="1.25.40.390">
    <property type="match status" value="1"/>
</dbReference>
<proteinExistence type="inferred from homology"/>
<dbReference type="EMBL" id="CP007128">
    <property type="protein sequence ID" value="AHG89370.1"/>
    <property type="molecule type" value="Genomic_DNA"/>
</dbReference>
<evidence type="ECO:0000256" key="2">
    <source>
        <dbReference type="ARBA" id="ARBA00006275"/>
    </source>
</evidence>
<sequence length="411" mass="44524">MRHSRMVRHGALAAAIALGASCHDYLTVTNPGPIADESLQTPDAVPGFVTGMSSDLSNALDEVVRISGIASDELGHGGSYTGEGLWYRGIINPEDINDQWALMQRARWVAEQGITRMKALPGFTYDNDAASARANLLAGFADRLLGENACKAVIDGGAVQSDSVHFQRALAYFTEAIRIAQARNVVDVLNAAYGGRASVKASLGDWPGAVADAQQVPAAFVYNAVYSTNSTRENNSLVQETYVRREFTVFGTQWAQVFNDPRVPWDTIYTSAAKTAVQKGQDGKTNFFRQRKYTDLGADIPLTKGTEMLMLRAEAALRTGDIGGAFALINQQRTVYRLPALSPPPAGLAAAWQILEKEYGAVVWLEGRRLWQLRRWQAATDASHNGFLDGRATCIPISLAERQSNPNASGG</sequence>
<dbReference type="KEGG" id="gba:J421_1833"/>
<protein>
    <submittedName>
        <fullName evidence="7">RagB/SusD domain-containing protein</fullName>
    </submittedName>
</protein>
<dbReference type="AlphaFoldDB" id="W0RGB4"/>
<dbReference type="OrthoDB" id="1080118at2"/>
<evidence type="ECO:0000256" key="1">
    <source>
        <dbReference type="ARBA" id="ARBA00004442"/>
    </source>
</evidence>
<evidence type="ECO:0000313" key="8">
    <source>
        <dbReference type="Proteomes" id="UP000019151"/>
    </source>
</evidence>
<name>W0RGB4_9BACT</name>
<dbReference type="InParanoid" id="W0RGB4"/>
<dbReference type="InterPro" id="IPR011990">
    <property type="entry name" value="TPR-like_helical_dom_sf"/>
</dbReference>
<dbReference type="Proteomes" id="UP000019151">
    <property type="component" value="Chromosome"/>
</dbReference>
<comment type="similarity">
    <text evidence="2">Belongs to the SusD family.</text>
</comment>
<keyword evidence="4" id="KW-0472">Membrane</keyword>
<feature type="domain" description="RagB/SusD" evidence="6">
    <location>
        <begin position="259"/>
        <end position="381"/>
    </location>
</feature>
<dbReference type="RefSeq" id="WP_104022439.1">
    <property type="nucleotide sequence ID" value="NZ_CP007128.1"/>
</dbReference>
<keyword evidence="3" id="KW-0732">Signal</keyword>
<keyword evidence="8" id="KW-1185">Reference proteome</keyword>
<accession>W0RGB4</accession>
<dbReference type="InterPro" id="IPR012944">
    <property type="entry name" value="SusD_RagB_dom"/>
</dbReference>
<gene>
    <name evidence="7" type="ORF">J421_1833</name>
</gene>
<evidence type="ECO:0000259" key="6">
    <source>
        <dbReference type="Pfam" id="PF07980"/>
    </source>
</evidence>
<dbReference type="STRING" id="861299.J421_1833"/>
<reference evidence="7 8" key="1">
    <citation type="journal article" date="2014" name="Genome Announc.">
        <title>Genome Sequence and Methylome of Soil Bacterium Gemmatirosa kalamazoonensis KBS708T, a Member of the Rarely Cultivated Gemmatimonadetes Phylum.</title>
        <authorList>
            <person name="Debruyn J.M."/>
            <person name="Radosevich M."/>
            <person name="Wommack K.E."/>
            <person name="Polson S.W."/>
            <person name="Hauser L.J."/>
            <person name="Fawaz M.N."/>
            <person name="Korlach J."/>
            <person name="Tsai Y.C."/>
        </authorList>
    </citation>
    <scope>NUCLEOTIDE SEQUENCE [LARGE SCALE GENOMIC DNA]</scope>
    <source>
        <strain evidence="7 8">KBS708</strain>
    </source>
</reference>
<organism evidence="7 8">
    <name type="scientific">Gemmatirosa kalamazoonensis</name>
    <dbReference type="NCBI Taxonomy" id="861299"/>
    <lineage>
        <taxon>Bacteria</taxon>
        <taxon>Pseudomonadati</taxon>
        <taxon>Gemmatimonadota</taxon>
        <taxon>Gemmatimonadia</taxon>
        <taxon>Gemmatimonadales</taxon>
        <taxon>Gemmatimonadaceae</taxon>
        <taxon>Gemmatirosa</taxon>
    </lineage>
</organism>